<sequence length="826" mass="91286">MEKNYLERLFNPRSIAVIGASNKPSPGATVFGNLLHHGFSGALFPVNLHHASIQGKSCFSSVKAIPQDIDLAIIATPAATTPQILTECGEKHIQKVIILTEGFSEQGERGAHLEEQLCAIARQFNIRFIGPNSLGIMRPWVGLNATFESHSVLRGNLAFISQSKTLMAAVLDWAAAKQIGFSTLVSLGNTADLSFGELLDYLALDNQTDCILLYVERIRDARRFIGGLRAASQLKPVVVIKSGRNAQSTNTILSHTGNVISEDDVFDTALSRTGAIRVMGMKEFFSAAEVFASKCRNKGEGLTIITNSRSAGIIAADFAMDLKIQLPKLSTYTVEKIKASWPNQEAGYNPIDISEHASPEDYFTVMEACLQDEQSHALLVLLIPTALSQPFKVAKKLIELSKQTNKPILACWIGQQQVKSSWALFAKHEIPHFSSPESAIKACSYLADYYHNQQLLMQIPDTRLPSNQPDIAGAQLIIEKAILEQRNLLTPIESQDILTAFGIKSVQSPNLTVNDRELMVGILNDPTFGRIITLGAGGKLAELVPERVLALPPLNQHELKSLIAQLHIAPILGAFRNKPPVTIQGLEDLLLRVSEMVCELPQIQEMVIDPLIVSDKKISACNTHMAINNEVMTIPYSHISIHSYPHYLVSECQLPGRERLLIRPIRPEDAHVKQKFIRHLSDNTKRFRFMGILQVLSPEMLRRTTQIDYDREMAMVAVIQRDAKDFIIGIAEYVANLDMHTCEFAVVVADEWQNKGIGSRLMACLIRAAEIQNLKIMEGSVLSVNADMLKLATHFGFAIKQDAEDVTLKIVTKALQPKGMEAYVSV</sequence>
<keyword evidence="3" id="KW-0067">ATP-binding</keyword>
<dbReference type="InterPro" id="IPR000182">
    <property type="entry name" value="GNAT_dom"/>
</dbReference>
<feature type="domain" description="N-acetyltransferase" evidence="4">
    <location>
        <begin position="660"/>
        <end position="816"/>
    </location>
</feature>
<dbReference type="SUPFAM" id="SSF51735">
    <property type="entry name" value="NAD(P)-binding Rossmann-fold domains"/>
    <property type="match status" value="1"/>
</dbReference>
<dbReference type="Gene3D" id="3.40.630.30">
    <property type="match status" value="1"/>
</dbReference>
<evidence type="ECO:0000313" key="5">
    <source>
        <dbReference type="EMBL" id="KTD71161.1"/>
    </source>
</evidence>
<dbReference type="InterPro" id="IPR043938">
    <property type="entry name" value="Ligase_CoA_dom"/>
</dbReference>
<dbReference type="PROSITE" id="PS51186">
    <property type="entry name" value="GNAT"/>
    <property type="match status" value="1"/>
</dbReference>
<keyword evidence="1" id="KW-0436">Ligase</keyword>
<name>A0A0W0ZQG6_9GAMM</name>
<evidence type="ECO:0000259" key="4">
    <source>
        <dbReference type="PROSITE" id="PS51186"/>
    </source>
</evidence>
<accession>A0A0W0ZQG6</accession>
<dbReference type="GO" id="GO:0005524">
    <property type="term" value="F:ATP binding"/>
    <property type="evidence" value="ECO:0007669"/>
    <property type="project" value="UniProtKB-KW"/>
</dbReference>
<reference evidence="5 6" key="1">
    <citation type="submission" date="2015-11" db="EMBL/GenBank/DDBJ databases">
        <title>Genomic analysis of 38 Legionella species identifies large and diverse effector repertoires.</title>
        <authorList>
            <person name="Burstein D."/>
            <person name="Amaro F."/>
            <person name="Zusman T."/>
            <person name="Lifshitz Z."/>
            <person name="Cohen O."/>
            <person name="Gilbert J.A."/>
            <person name="Pupko T."/>
            <person name="Shuman H.A."/>
            <person name="Segal G."/>
        </authorList>
    </citation>
    <scope>NUCLEOTIDE SEQUENCE [LARGE SCALE GENOMIC DNA]</scope>
    <source>
        <strain evidence="5 6">IMVS3376</strain>
    </source>
</reference>
<proteinExistence type="predicted"/>
<dbReference type="OrthoDB" id="9807426at2"/>
<dbReference type="InterPro" id="IPR016102">
    <property type="entry name" value="Succinyl-CoA_synth-like"/>
</dbReference>
<dbReference type="PANTHER" id="PTHR43334">
    <property type="entry name" value="ACETATE--COA LIGASE [ADP-FORMING]"/>
    <property type="match status" value="1"/>
</dbReference>
<dbReference type="SUPFAM" id="SSF52210">
    <property type="entry name" value="Succinyl-CoA synthetase domains"/>
    <property type="match status" value="2"/>
</dbReference>
<dbReference type="Gene3D" id="3.40.50.261">
    <property type="entry name" value="Succinyl-CoA synthetase domains"/>
    <property type="match status" value="2"/>
</dbReference>
<dbReference type="GO" id="GO:0043758">
    <property type="term" value="F:acetate-CoA ligase (ADP-forming) activity"/>
    <property type="evidence" value="ECO:0007669"/>
    <property type="project" value="InterPro"/>
</dbReference>
<dbReference type="SMART" id="SM00881">
    <property type="entry name" value="CoA_binding"/>
    <property type="match status" value="1"/>
</dbReference>
<dbReference type="SUPFAM" id="SSF55729">
    <property type="entry name" value="Acyl-CoA N-acyltransferases (Nat)"/>
    <property type="match status" value="1"/>
</dbReference>
<dbReference type="InterPro" id="IPR016181">
    <property type="entry name" value="Acyl_CoA_acyltransferase"/>
</dbReference>
<dbReference type="Gene3D" id="3.40.50.720">
    <property type="entry name" value="NAD(P)-binding Rossmann-like Domain"/>
    <property type="match status" value="1"/>
</dbReference>
<dbReference type="AlphaFoldDB" id="A0A0W0ZQG6"/>
<evidence type="ECO:0000256" key="2">
    <source>
        <dbReference type="ARBA" id="ARBA00022741"/>
    </source>
</evidence>
<dbReference type="InterPro" id="IPR051538">
    <property type="entry name" value="Acyl-CoA_Synth/Transferase"/>
</dbReference>
<evidence type="ECO:0000256" key="3">
    <source>
        <dbReference type="ARBA" id="ARBA00022840"/>
    </source>
</evidence>
<dbReference type="Pfam" id="PF13607">
    <property type="entry name" value="Succ_CoA_lig"/>
    <property type="match status" value="1"/>
</dbReference>
<gene>
    <name evidence="5" type="ORF">Lste_0485</name>
</gene>
<organism evidence="5 6">
    <name type="scientific">Legionella steelei</name>
    <dbReference type="NCBI Taxonomy" id="947033"/>
    <lineage>
        <taxon>Bacteria</taxon>
        <taxon>Pseudomonadati</taxon>
        <taxon>Pseudomonadota</taxon>
        <taxon>Gammaproteobacteria</taxon>
        <taxon>Legionellales</taxon>
        <taxon>Legionellaceae</taxon>
        <taxon>Legionella</taxon>
    </lineage>
</organism>
<dbReference type="GO" id="GO:0016747">
    <property type="term" value="F:acyltransferase activity, transferring groups other than amino-acyl groups"/>
    <property type="evidence" value="ECO:0007669"/>
    <property type="project" value="InterPro"/>
</dbReference>
<dbReference type="RefSeq" id="WP_058509495.1">
    <property type="nucleotide sequence ID" value="NZ_LNYY01000005.1"/>
</dbReference>
<dbReference type="EMBL" id="LNYY01000005">
    <property type="protein sequence ID" value="KTD71161.1"/>
    <property type="molecule type" value="Genomic_DNA"/>
</dbReference>
<dbReference type="InterPro" id="IPR003781">
    <property type="entry name" value="CoA-bd"/>
</dbReference>
<keyword evidence="6" id="KW-1185">Reference proteome</keyword>
<keyword evidence="2" id="KW-0547">Nucleotide-binding</keyword>
<dbReference type="Pfam" id="PF13549">
    <property type="entry name" value="ATP-grasp_5"/>
    <property type="match status" value="1"/>
</dbReference>
<evidence type="ECO:0000313" key="6">
    <source>
        <dbReference type="Proteomes" id="UP000054926"/>
    </source>
</evidence>
<dbReference type="PATRIC" id="fig|947033.5.peg.518"/>
<evidence type="ECO:0000256" key="1">
    <source>
        <dbReference type="ARBA" id="ARBA00022598"/>
    </source>
</evidence>
<dbReference type="Proteomes" id="UP000054926">
    <property type="component" value="Unassembled WGS sequence"/>
</dbReference>
<dbReference type="SUPFAM" id="SSF56059">
    <property type="entry name" value="Glutathione synthetase ATP-binding domain-like"/>
    <property type="match status" value="1"/>
</dbReference>
<dbReference type="CDD" id="cd04301">
    <property type="entry name" value="NAT_SF"/>
    <property type="match status" value="1"/>
</dbReference>
<dbReference type="PANTHER" id="PTHR43334:SF1">
    <property type="entry name" value="3-HYDROXYPROPIONATE--COA LIGASE [ADP-FORMING]"/>
    <property type="match status" value="1"/>
</dbReference>
<dbReference type="STRING" id="947033.Lste_0485"/>
<dbReference type="Gene3D" id="3.30.470.20">
    <property type="entry name" value="ATP-grasp fold, B domain"/>
    <property type="match status" value="1"/>
</dbReference>
<dbReference type="InterPro" id="IPR036291">
    <property type="entry name" value="NAD(P)-bd_dom_sf"/>
</dbReference>
<dbReference type="Pfam" id="PF00583">
    <property type="entry name" value="Acetyltransf_1"/>
    <property type="match status" value="1"/>
</dbReference>
<protein>
    <submittedName>
        <fullName evidence="5">Succinyl-CoA synthetase subunit alpha</fullName>
    </submittedName>
</protein>
<dbReference type="Pfam" id="PF19045">
    <property type="entry name" value="Ligase_CoA_2"/>
    <property type="match status" value="1"/>
</dbReference>
<comment type="caution">
    <text evidence="5">The sequence shown here is derived from an EMBL/GenBank/DDBJ whole genome shotgun (WGS) entry which is preliminary data.</text>
</comment>
<dbReference type="Pfam" id="PF13380">
    <property type="entry name" value="CoA_binding_2"/>
    <property type="match status" value="1"/>
</dbReference>
<dbReference type="InterPro" id="IPR032875">
    <property type="entry name" value="Succ_CoA_lig_flav_dom"/>
</dbReference>